<dbReference type="EMBL" id="JASVDY010000001">
    <property type="protein sequence ID" value="MDV2467445.1"/>
    <property type="molecule type" value="Genomic_DNA"/>
</dbReference>
<sequence length="354" mass="39947">MTTVAKVDLHSHWFSPKIKQYLLSKQTGIRFTEKNGKIFLDRQKVDALPQLFELGPQWFDIDLRLDHLKQNQVVHQLLSWPTTLKIDSNIDVSESRYISRLYNNDLGKLLSLYPSQFSALSYLSTSDIGFATDELKRGHEELDFIGGVLPVGAFSSYASAQHFTDLFKTANELSSHIYLHTGSAHDTVQQQVKSSDLLGTPAQIQILNTSYVFTSAVFTLLFTDFLDAYPDVTVQIAMLGGSGISALLIEQMLQKQQRYPLPEQYQQRLNQITFDTGAAGDGIHAIEAMRHIFGIERLVFGTDYAPQPSVNTVIQHIENTDLTQNEKQQLYFDTPARLLQQKGIHVPTLQLENA</sequence>
<name>A0ABU3WAL6_9GAMM</name>
<dbReference type="InterPro" id="IPR032466">
    <property type="entry name" value="Metal_Hydrolase"/>
</dbReference>
<proteinExistence type="predicted"/>
<dbReference type="InterPro" id="IPR032465">
    <property type="entry name" value="ACMSD"/>
</dbReference>
<dbReference type="Gene3D" id="3.20.20.140">
    <property type="entry name" value="Metal-dependent hydrolases"/>
    <property type="match status" value="1"/>
</dbReference>
<dbReference type="Proteomes" id="UP001278188">
    <property type="component" value="Unassembled WGS sequence"/>
</dbReference>
<evidence type="ECO:0000313" key="3">
    <source>
        <dbReference type="EMBL" id="MDV2467445.1"/>
    </source>
</evidence>
<dbReference type="PANTHER" id="PTHR21240">
    <property type="entry name" value="2-AMINO-3-CARBOXYLMUCONATE-6-SEMIALDEHYDE DECARBOXYLASE"/>
    <property type="match status" value="1"/>
</dbReference>
<evidence type="ECO:0000259" key="2">
    <source>
        <dbReference type="Pfam" id="PF04909"/>
    </source>
</evidence>
<dbReference type="PANTHER" id="PTHR21240:SF28">
    <property type="entry name" value="ISO-OROTATE DECARBOXYLASE (EUROFUNG)"/>
    <property type="match status" value="1"/>
</dbReference>
<evidence type="ECO:0000313" key="4">
    <source>
        <dbReference type="Proteomes" id="UP001278188"/>
    </source>
</evidence>
<feature type="domain" description="Amidohydrolase-related" evidence="2">
    <location>
        <begin position="131"/>
        <end position="339"/>
    </location>
</feature>
<dbReference type="RefSeq" id="WP_317081074.1">
    <property type="nucleotide sequence ID" value="NZ_JASVDY010000001.1"/>
</dbReference>
<keyword evidence="4" id="KW-1185">Reference proteome</keyword>
<organism evidence="3 4">
    <name type="scientific">Acinetobacter chinensis</name>
    <dbReference type="NCBI Taxonomy" id="2004650"/>
    <lineage>
        <taxon>Bacteria</taxon>
        <taxon>Pseudomonadati</taxon>
        <taxon>Pseudomonadota</taxon>
        <taxon>Gammaproteobacteria</taxon>
        <taxon>Moraxellales</taxon>
        <taxon>Moraxellaceae</taxon>
        <taxon>Acinetobacter</taxon>
    </lineage>
</organism>
<protein>
    <submittedName>
        <fullName evidence="3">Amidohydrolase family protein</fullName>
    </submittedName>
</protein>
<comment type="caution">
    <text evidence="3">The sequence shown here is derived from an EMBL/GenBank/DDBJ whole genome shotgun (WGS) entry which is preliminary data.</text>
</comment>
<dbReference type="InterPro" id="IPR006680">
    <property type="entry name" value="Amidohydro-rel"/>
</dbReference>
<accession>A0ABU3WAL6</accession>
<evidence type="ECO:0000256" key="1">
    <source>
        <dbReference type="ARBA" id="ARBA00023239"/>
    </source>
</evidence>
<dbReference type="SUPFAM" id="SSF51556">
    <property type="entry name" value="Metallo-dependent hydrolases"/>
    <property type="match status" value="1"/>
</dbReference>
<reference evidence="3 4" key="1">
    <citation type="submission" date="2023-06" db="EMBL/GenBank/DDBJ databases">
        <title>Genomic Analysis of Acinetobacter Strains Recovered from South Australian Aquatic Samples provides Insights into the Circulation of Antibiotic Resistance determinants in the Environment.</title>
        <authorList>
            <person name="Tobin L."/>
            <person name="Jarocki V.M."/>
            <person name="Kenyon J."/>
            <person name="Drigo B."/>
            <person name="Donner E."/>
            <person name="Djordjevic S.P."/>
            <person name="Hamidian M."/>
        </authorList>
    </citation>
    <scope>NUCLEOTIDE SEQUENCE [LARGE SCALE GENOMIC DNA]</scope>
    <source>
        <strain evidence="3 4">SAAc652</strain>
    </source>
</reference>
<gene>
    <name evidence="3" type="ORF">QR674_00380</name>
</gene>
<dbReference type="Pfam" id="PF04909">
    <property type="entry name" value="Amidohydro_2"/>
    <property type="match status" value="1"/>
</dbReference>
<keyword evidence="1" id="KW-0456">Lyase</keyword>